<evidence type="ECO:0000256" key="1">
    <source>
        <dbReference type="SAM" id="MobiDB-lite"/>
    </source>
</evidence>
<dbReference type="EMBL" id="BK014938">
    <property type="protein sequence ID" value="DAD83551.1"/>
    <property type="molecule type" value="Genomic_DNA"/>
</dbReference>
<dbReference type="Gene3D" id="2.60.40.10">
    <property type="entry name" value="Immunoglobulins"/>
    <property type="match status" value="1"/>
</dbReference>
<proteinExistence type="predicted"/>
<accession>A0A8S5MNB0</accession>
<dbReference type="InterPro" id="IPR013783">
    <property type="entry name" value="Ig-like_fold"/>
</dbReference>
<dbReference type="InterPro" id="IPR024361">
    <property type="entry name" value="BACON"/>
</dbReference>
<feature type="region of interest" description="Disordered" evidence="1">
    <location>
        <begin position="1"/>
        <end position="31"/>
    </location>
</feature>
<feature type="domain" description="BACON" evidence="2">
    <location>
        <begin position="3"/>
        <end position="54"/>
    </location>
</feature>
<evidence type="ECO:0000313" key="3">
    <source>
        <dbReference type="EMBL" id="DAD83551.1"/>
    </source>
</evidence>
<sequence>MAKPNWLTINPTSGSGNGTVDFSTASPHTGRTARTGVATFKAAGVDDIPKTVNQAGKPEFIQMQSSASAGKTGGNVTITGTSNSSKLNFTLGTGTLVITLPAKYTANSVQTDNNVAIAGDPGANAQFSFSITISVPANTTVTSLSKQIICTAAGGQKATCTLTQSAGDPTLRVTPETIELGWEGTAVSAQVISNTDWTVE</sequence>
<name>A0A8S5MNB0_9CAUD</name>
<organism evidence="3">
    <name type="scientific">Siphoviridae sp. ctxc31</name>
    <dbReference type="NCBI Taxonomy" id="2826520"/>
    <lineage>
        <taxon>Viruses</taxon>
        <taxon>Duplodnaviria</taxon>
        <taxon>Heunggongvirae</taxon>
        <taxon>Uroviricota</taxon>
        <taxon>Caudoviricetes</taxon>
    </lineage>
</organism>
<dbReference type="Pfam" id="PF13004">
    <property type="entry name" value="BACON"/>
    <property type="match status" value="1"/>
</dbReference>
<protein>
    <submittedName>
        <fullName evidence="3">Cellulase</fullName>
    </submittedName>
</protein>
<feature type="compositionally biased region" description="Polar residues" evidence="1">
    <location>
        <begin position="7"/>
        <end position="29"/>
    </location>
</feature>
<reference evidence="3" key="1">
    <citation type="journal article" date="2021" name="Proc. Natl. Acad. Sci. U.S.A.">
        <title>A Catalog of Tens of Thousands of Viruses from Human Metagenomes Reveals Hidden Associations with Chronic Diseases.</title>
        <authorList>
            <person name="Tisza M.J."/>
            <person name="Buck C.B."/>
        </authorList>
    </citation>
    <scope>NUCLEOTIDE SEQUENCE</scope>
    <source>
        <strain evidence="3">Ctxc31</strain>
    </source>
</reference>
<evidence type="ECO:0000259" key="2">
    <source>
        <dbReference type="Pfam" id="PF13004"/>
    </source>
</evidence>